<dbReference type="HOGENOM" id="CLU_129439_1_0_1"/>
<dbReference type="STRING" id="1182541.W9XP63"/>
<gene>
    <name evidence="5" type="ORF">A1O1_08061</name>
</gene>
<dbReference type="eggNOG" id="ENOG502S8GU">
    <property type="taxonomic scope" value="Eukaryota"/>
</dbReference>
<keyword evidence="2" id="KW-0496">Mitochondrion</keyword>
<evidence type="ECO:0000256" key="2">
    <source>
        <dbReference type="ARBA" id="ARBA00023128"/>
    </source>
</evidence>
<dbReference type="PANTHER" id="PTHR31601:SF2">
    <property type="entry name" value="ALPHA-KETOGLUTARATE DEHYDROGENASE COMPONENT 4"/>
    <property type="match status" value="1"/>
</dbReference>
<dbReference type="InterPro" id="IPR020373">
    <property type="entry name" value="Kgd4/YMR-31"/>
</dbReference>
<dbReference type="RefSeq" id="XP_007727114.1">
    <property type="nucleotide sequence ID" value="XM_007728924.1"/>
</dbReference>
<comment type="caution">
    <text evidence="5">The sequence shown here is derived from an EMBL/GenBank/DDBJ whole genome shotgun (WGS) entry which is preliminary data.</text>
</comment>
<comment type="similarity">
    <text evidence="3">Belongs to the alpha-ketoglutarate dehydrogenase component 4 family.</text>
</comment>
<reference evidence="5 6" key="1">
    <citation type="submission" date="2013-03" db="EMBL/GenBank/DDBJ databases">
        <title>The Genome Sequence of Capronia coronata CBS 617.96.</title>
        <authorList>
            <consortium name="The Broad Institute Genomics Platform"/>
            <person name="Cuomo C."/>
            <person name="de Hoog S."/>
            <person name="Gorbushina A."/>
            <person name="Walker B."/>
            <person name="Young S.K."/>
            <person name="Zeng Q."/>
            <person name="Gargeya S."/>
            <person name="Fitzgerald M."/>
            <person name="Haas B."/>
            <person name="Abouelleil A."/>
            <person name="Allen A.W."/>
            <person name="Alvarado L."/>
            <person name="Arachchi H.M."/>
            <person name="Berlin A.M."/>
            <person name="Chapman S.B."/>
            <person name="Gainer-Dewar J."/>
            <person name="Goldberg J."/>
            <person name="Griggs A."/>
            <person name="Gujja S."/>
            <person name="Hansen M."/>
            <person name="Howarth C."/>
            <person name="Imamovic A."/>
            <person name="Ireland A."/>
            <person name="Larimer J."/>
            <person name="McCowan C."/>
            <person name="Murphy C."/>
            <person name="Pearson M."/>
            <person name="Poon T.W."/>
            <person name="Priest M."/>
            <person name="Roberts A."/>
            <person name="Saif S."/>
            <person name="Shea T."/>
            <person name="Sisk P."/>
            <person name="Sykes S."/>
            <person name="Wortman J."/>
            <person name="Nusbaum C."/>
            <person name="Birren B."/>
        </authorList>
    </citation>
    <scope>NUCLEOTIDE SEQUENCE [LARGE SCALE GENOMIC DNA]</scope>
    <source>
        <strain evidence="5 6">CBS 617.96</strain>
    </source>
</reference>
<evidence type="ECO:0000313" key="5">
    <source>
        <dbReference type="EMBL" id="EXJ81993.1"/>
    </source>
</evidence>
<evidence type="ECO:0000256" key="3">
    <source>
        <dbReference type="ARBA" id="ARBA00043970"/>
    </source>
</evidence>
<dbReference type="GO" id="GO:0006103">
    <property type="term" value="P:2-oxoglutarate metabolic process"/>
    <property type="evidence" value="ECO:0007669"/>
    <property type="project" value="InterPro"/>
</dbReference>
<evidence type="ECO:0000256" key="4">
    <source>
        <dbReference type="SAM" id="MobiDB-lite"/>
    </source>
</evidence>
<name>W9XP63_9EURO</name>
<feature type="region of interest" description="Disordered" evidence="4">
    <location>
        <begin position="21"/>
        <end position="103"/>
    </location>
</feature>
<dbReference type="GO" id="GO:0005739">
    <property type="term" value="C:mitochondrion"/>
    <property type="evidence" value="ECO:0007669"/>
    <property type="project" value="UniProtKB-SubCell"/>
</dbReference>
<evidence type="ECO:0000313" key="6">
    <source>
        <dbReference type="Proteomes" id="UP000019484"/>
    </source>
</evidence>
<dbReference type="PANTHER" id="PTHR31601">
    <property type="entry name" value="28S RIBOSOMAL PROTEIN S36, MITOCHONDRIAL"/>
    <property type="match status" value="1"/>
</dbReference>
<comment type="subcellular location">
    <subcellularLocation>
        <location evidence="1">Mitochondrion</location>
    </subcellularLocation>
</comment>
<evidence type="ECO:0008006" key="7">
    <source>
        <dbReference type="Google" id="ProtNLM"/>
    </source>
</evidence>
<protein>
    <recommendedName>
        <fullName evidence="7">Ribosomal protein S36, mitochondrial</fullName>
    </recommendedName>
</protein>
<dbReference type="AlphaFoldDB" id="W9XP63"/>
<organism evidence="5 6">
    <name type="scientific">Capronia coronata CBS 617.96</name>
    <dbReference type="NCBI Taxonomy" id="1182541"/>
    <lineage>
        <taxon>Eukaryota</taxon>
        <taxon>Fungi</taxon>
        <taxon>Dikarya</taxon>
        <taxon>Ascomycota</taxon>
        <taxon>Pezizomycotina</taxon>
        <taxon>Eurotiomycetes</taxon>
        <taxon>Chaetothyriomycetidae</taxon>
        <taxon>Chaetothyriales</taxon>
        <taxon>Herpotrichiellaceae</taxon>
        <taxon>Capronia</taxon>
    </lineage>
</organism>
<dbReference type="GeneID" id="19162913"/>
<proteinExistence type="inferred from homology"/>
<sequence length="140" mass="15259">MRPSLLLRAAQHRTPLIKFIGKHTPPKSIDHAPHPHPASPTHSLPDSFITYRSKAQQHGPLGSQHGNGNGQGHASPYQAPTSGVMTYGRIGGTPGQALGPVEPREGEYFDRNELPKRFWRPQWTEEEIEAVNSGGAGLFA</sequence>
<dbReference type="EMBL" id="AMWN01000007">
    <property type="protein sequence ID" value="EXJ81993.1"/>
    <property type="molecule type" value="Genomic_DNA"/>
</dbReference>
<dbReference type="Proteomes" id="UP000019484">
    <property type="component" value="Unassembled WGS sequence"/>
</dbReference>
<keyword evidence="6" id="KW-1185">Reference proteome</keyword>
<accession>W9XP63</accession>
<dbReference type="OrthoDB" id="2116030at2759"/>
<dbReference type="Pfam" id="PF10937">
    <property type="entry name" value="Kgd4-YMR31"/>
    <property type="match status" value="1"/>
</dbReference>
<dbReference type="GO" id="GO:0004591">
    <property type="term" value="F:oxoglutarate dehydrogenase (succinyl-transferring) activity"/>
    <property type="evidence" value="ECO:0007669"/>
    <property type="project" value="TreeGrafter"/>
</dbReference>
<evidence type="ECO:0000256" key="1">
    <source>
        <dbReference type="ARBA" id="ARBA00004173"/>
    </source>
</evidence>